<sequence length="52" mass="6170">MEDVYLLALLTMYYRGLKDNVKDELMRSSVAQDTLERMIQAAIEIDNKLYER</sequence>
<reference evidence="1 2" key="1">
    <citation type="journal article" date="2018" name="BMC Genomics">
        <title>Genomic evidence for intraspecific hybridization in a clonal and extremely halotolerant yeast.</title>
        <authorList>
            <person name="Gostincar C."/>
            <person name="Stajich J.E."/>
            <person name="Zupancic J."/>
            <person name="Zalar P."/>
            <person name="Gunde-Cimerman N."/>
        </authorList>
    </citation>
    <scope>NUCLEOTIDE SEQUENCE [LARGE SCALE GENOMIC DNA]</scope>
    <source>
        <strain evidence="1 2">EXF-6651</strain>
    </source>
</reference>
<evidence type="ECO:0000313" key="2">
    <source>
        <dbReference type="Proteomes" id="UP000276864"/>
    </source>
</evidence>
<accession>A0A3M7BIE0</accession>
<dbReference type="EMBL" id="QWIM01000117">
    <property type="protein sequence ID" value="RMY39456.1"/>
    <property type="molecule type" value="Genomic_DNA"/>
</dbReference>
<dbReference type="Proteomes" id="UP000276864">
    <property type="component" value="Unassembled WGS sequence"/>
</dbReference>
<protein>
    <submittedName>
        <fullName evidence="1">Uncharacterized protein</fullName>
    </submittedName>
</protein>
<name>A0A3M7BIE0_HORWE</name>
<dbReference type="AlphaFoldDB" id="A0A3M7BIE0"/>
<organism evidence="1 2">
    <name type="scientific">Hortaea werneckii</name>
    <name type="common">Black yeast</name>
    <name type="synonym">Cladosporium werneckii</name>
    <dbReference type="NCBI Taxonomy" id="91943"/>
    <lineage>
        <taxon>Eukaryota</taxon>
        <taxon>Fungi</taxon>
        <taxon>Dikarya</taxon>
        <taxon>Ascomycota</taxon>
        <taxon>Pezizomycotina</taxon>
        <taxon>Dothideomycetes</taxon>
        <taxon>Dothideomycetidae</taxon>
        <taxon>Mycosphaerellales</taxon>
        <taxon>Teratosphaeriaceae</taxon>
        <taxon>Hortaea</taxon>
    </lineage>
</organism>
<comment type="caution">
    <text evidence="1">The sequence shown here is derived from an EMBL/GenBank/DDBJ whole genome shotgun (WGS) entry which is preliminary data.</text>
</comment>
<gene>
    <name evidence="1" type="ORF">D0866_01919</name>
</gene>
<proteinExistence type="predicted"/>
<evidence type="ECO:0000313" key="1">
    <source>
        <dbReference type="EMBL" id="RMY39456.1"/>
    </source>
</evidence>